<evidence type="ECO:0000313" key="3">
    <source>
        <dbReference type="EMBL" id="KAK0715263.1"/>
    </source>
</evidence>
<dbReference type="EMBL" id="JAUKUA010000004">
    <property type="protein sequence ID" value="KAK0715263.1"/>
    <property type="molecule type" value="Genomic_DNA"/>
</dbReference>
<evidence type="ECO:0000313" key="4">
    <source>
        <dbReference type="Proteomes" id="UP001172102"/>
    </source>
</evidence>
<keyword evidence="4" id="KW-1185">Reference proteome</keyword>
<feature type="signal peptide" evidence="2">
    <location>
        <begin position="1"/>
        <end position="43"/>
    </location>
</feature>
<evidence type="ECO:0008006" key="5">
    <source>
        <dbReference type="Google" id="ProtNLM"/>
    </source>
</evidence>
<gene>
    <name evidence="3" type="ORF">B0H67DRAFT_237549</name>
</gene>
<feature type="chain" id="PRO_5041431733" description="ShKT domain-containing protein" evidence="2">
    <location>
        <begin position="44"/>
        <end position="136"/>
    </location>
</feature>
<keyword evidence="2" id="KW-0732">Signal</keyword>
<organism evidence="3 4">
    <name type="scientific">Lasiosphaeris hirsuta</name>
    <dbReference type="NCBI Taxonomy" id="260670"/>
    <lineage>
        <taxon>Eukaryota</taxon>
        <taxon>Fungi</taxon>
        <taxon>Dikarya</taxon>
        <taxon>Ascomycota</taxon>
        <taxon>Pezizomycotina</taxon>
        <taxon>Sordariomycetes</taxon>
        <taxon>Sordariomycetidae</taxon>
        <taxon>Sordariales</taxon>
        <taxon>Lasiosphaeriaceae</taxon>
        <taxon>Lasiosphaeris</taxon>
    </lineage>
</organism>
<dbReference type="AlphaFoldDB" id="A0AA40DXG0"/>
<protein>
    <recommendedName>
        <fullName evidence="5">ShKT domain-containing protein</fullName>
    </recommendedName>
</protein>
<accession>A0AA40DXG0</accession>
<reference evidence="3" key="1">
    <citation type="submission" date="2023-06" db="EMBL/GenBank/DDBJ databases">
        <title>Genome-scale phylogeny and comparative genomics of the fungal order Sordariales.</title>
        <authorList>
            <consortium name="Lawrence Berkeley National Laboratory"/>
            <person name="Hensen N."/>
            <person name="Bonometti L."/>
            <person name="Westerberg I."/>
            <person name="Brannstrom I.O."/>
            <person name="Guillou S."/>
            <person name="Cros-Aarteil S."/>
            <person name="Calhoun S."/>
            <person name="Haridas S."/>
            <person name="Kuo A."/>
            <person name="Mondo S."/>
            <person name="Pangilinan J."/>
            <person name="Riley R."/>
            <person name="Labutti K."/>
            <person name="Andreopoulos B."/>
            <person name="Lipzen A."/>
            <person name="Chen C."/>
            <person name="Yanf M."/>
            <person name="Daum C."/>
            <person name="Ng V."/>
            <person name="Clum A."/>
            <person name="Steindorff A."/>
            <person name="Ohm R."/>
            <person name="Martin F."/>
            <person name="Silar P."/>
            <person name="Natvig D."/>
            <person name="Lalanne C."/>
            <person name="Gautier V."/>
            <person name="Ament-Velasquez S.L."/>
            <person name="Kruys A."/>
            <person name="Hutchinson M.I."/>
            <person name="Powell A.J."/>
            <person name="Barry K."/>
            <person name="Miller A.N."/>
            <person name="Grigoriev I.V."/>
            <person name="Debuchy R."/>
            <person name="Gladieux P."/>
            <person name="Thoren M.H."/>
            <person name="Johannesson H."/>
        </authorList>
    </citation>
    <scope>NUCLEOTIDE SEQUENCE</scope>
    <source>
        <strain evidence="3">SMH4607-1</strain>
    </source>
</reference>
<dbReference type="Proteomes" id="UP001172102">
    <property type="component" value="Unassembled WGS sequence"/>
</dbReference>
<evidence type="ECO:0000256" key="1">
    <source>
        <dbReference type="SAM" id="MobiDB-lite"/>
    </source>
</evidence>
<name>A0AA40DXG0_9PEZI</name>
<sequence length="136" mass="14263">MTPCFPTPTLSTEQPADPLQSILRTRAASSGLLLLILSPAALAVPITAENSISISNTTTSITTTNTTTTPQAPPRPKGGANITSIEPEATVQGGSPNCKPQLVYDLCTASNAKAYCDSFGTFHSNYPKTCVDCWCQ</sequence>
<evidence type="ECO:0000256" key="2">
    <source>
        <dbReference type="SAM" id="SignalP"/>
    </source>
</evidence>
<proteinExistence type="predicted"/>
<feature type="region of interest" description="Disordered" evidence="1">
    <location>
        <begin position="61"/>
        <end position="82"/>
    </location>
</feature>
<comment type="caution">
    <text evidence="3">The sequence shown here is derived from an EMBL/GenBank/DDBJ whole genome shotgun (WGS) entry which is preliminary data.</text>
</comment>